<evidence type="ECO:0000313" key="13">
    <source>
        <dbReference type="EMBL" id="KAI5084551.1"/>
    </source>
</evidence>
<feature type="transmembrane region" description="Helical" evidence="11">
    <location>
        <begin position="392"/>
        <end position="411"/>
    </location>
</feature>
<evidence type="ECO:0000256" key="7">
    <source>
        <dbReference type="ARBA" id="ARBA00022833"/>
    </source>
</evidence>
<dbReference type="SUPFAM" id="SSF50156">
    <property type="entry name" value="PDZ domain-like"/>
    <property type="match status" value="1"/>
</dbReference>
<comment type="cofactor">
    <cofactor evidence="1">
        <name>Zn(2+)</name>
        <dbReference type="ChEBI" id="CHEBI:29105"/>
    </cofactor>
</comment>
<evidence type="ECO:0000256" key="4">
    <source>
        <dbReference type="ARBA" id="ARBA00022670"/>
    </source>
</evidence>
<dbReference type="InterPro" id="IPR041489">
    <property type="entry name" value="PDZ_6"/>
</dbReference>
<keyword evidence="10 11" id="KW-0472">Membrane</keyword>
<evidence type="ECO:0000256" key="3">
    <source>
        <dbReference type="ARBA" id="ARBA00009989"/>
    </source>
</evidence>
<dbReference type="Pfam" id="PF17820">
    <property type="entry name" value="PDZ_6"/>
    <property type="match status" value="1"/>
</dbReference>
<keyword evidence="5 11" id="KW-0812">Transmembrane</keyword>
<dbReference type="CDD" id="cd23081">
    <property type="entry name" value="cpPDZ_EcRseP-like"/>
    <property type="match status" value="1"/>
</dbReference>
<evidence type="ECO:0000256" key="1">
    <source>
        <dbReference type="ARBA" id="ARBA00001947"/>
    </source>
</evidence>
<keyword evidence="9" id="KW-0482">Metalloprotease</keyword>
<dbReference type="InterPro" id="IPR001478">
    <property type="entry name" value="PDZ"/>
</dbReference>
<dbReference type="PROSITE" id="PS50106">
    <property type="entry name" value="PDZ"/>
    <property type="match status" value="1"/>
</dbReference>
<reference evidence="13" key="1">
    <citation type="submission" date="2021-01" db="EMBL/GenBank/DDBJ databases">
        <title>Adiantum capillus-veneris genome.</title>
        <authorList>
            <person name="Fang Y."/>
            <person name="Liao Q."/>
        </authorList>
    </citation>
    <scope>NUCLEOTIDE SEQUENCE</scope>
    <source>
        <strain evidence="13">H3</strain>
        <tissue evidence="13">Leaf</tissue>
    </source>
</reference>
<dbReference type="GO" id="GO:0016020">
    <property type="term" value="C:membrane"/>
    <property type="evidence" value="ECO:0007669"/>
    <property type="project" value="UniProtKB-SubCell"/>
</dbReference>
<dbReference type="AlphaFoldDB" id="A0A9D4ZSK0"/>
<dbReference type="Gene3D" id="2.30.42.10">
    <property type="match status" value="1"/>
</dbReference>
<keyword evidence="4" id="KW-0645">Protease</keyword>
<dbReference type="SMART" id="SM00228">
    <property type="entry name" value="PDZ"/>
    <property type="match status" value="1"/>
</dbReference>
<keyword evidence="14" id="KW-1185">Reference proteome</keyword>
<organism evidence="13 14">
    <name type="scientific">Adiantum capillus-veneris</name>
    <name type="common">Maidenhair fern</name>
    <dbReference type="NCBI Taxonomy" id="13818"/>
    <lineage>
        <taxon>Eukaryota</taxon>
        <taxon>Viridiplantae</taxon>
        <taxon>Streptophyta</taxon>
        <taxon>Embryophyta</taxon>
        <taxon>Tracheophyta</taxon>
        <taxon>Polypodiopsida</taxon>
        <taxon>Polypodiidae</taxon>
        <taxon>Polypodiales</taxon>
        <taxon>Pteridineae</taxon>
        <taxon>Pteridaceae</taxon>
        <taxon>Vittarioideae</taxon>
        <taxon>Adiantum</taxon>
    </lineage>
</organism>
<dbReference type="InterPro" id="IPR036034">
    <property type="entry name" value="PDZ_sf"/>
</dbReference>
<gene>
    <name evidence="13" type="ORF">GOP47_0000720</name>
</gene>
<dbReference type="PANTHER" id="PTHR42837:SF2">
    <property type="entry name" value="MEMBRANE METALLOPROTEASE ARASP2, CHLOROPLASTIC-RELATED"/>
    <property type="match status" value="1"/>
</dbReference>
<dbReference type="OrthoDB" id="445896at2759"/>
<dbReference type="NCBIfam" id="TIGR00054">
    <property type="entry name" value="RIP metalloprotease RseP"/>
    <property type="match status" value="1"/>
</dbReference>
<evidence type="ECO:0000256" key="2">
    <source>
        <dbReference type="ARBA" id="ARBA00004141"/>
    </source>
</evidence>
<dbReference type="Pfam" id="PF02163">
    <property type="entry name" value="Peptidase_M50"/>
    <property type="match status" value="1"/>
</dbReference>
<accession>A0A9D4ZSK0</accession>
<dbReference type="PANTHER" id="PTHR42837">
    <property type="entry name" value="REGULATOR OF SIGMA-E PROTEASE RSEP"/>
    <property type="match status" value="1"/>
</dbReference>
<proteinExistence type="inferred from homology"/>
<evidence type="ECO:0000256" key="10">
    <source>
        <dbReference type="ARBA" id="ARBA00023136"/>
    </source>
</evidence>
<keyword evidence="6" id="KW-0378">Hydrolase</keyword>
<evidence type="ECO:0000313" key="14">
    <source>
        <dbReference type="Proteomes" id="UP000886520"/>
    </source>
</evidence>
<comment type="similarity">
    <text evidence="3">Belongs to the peptidase M50A family.</text>
</comment>
<keyword evidence="7" id="KW-0862">Zinc</keyword>
<dbReference type="InterPro" id="IPR004387">
    <property type="entry name" value="Pept_M50_Zn"/>
</dbReference>
<comment type="caution">
    <text evidence="13">The sequence shown here is derived from an EMBL/GenBank/DDBJ whole genome shotgun (WGS) entry which is preliminary data.</text>
</comment>
<evidence type="ECO:0000256" key="9">
    <source>
        <dbReference type="ARBA" id="ARBA00023049"/>
    </source>
</evidence>
<dbReference type="Proteomes" id="UP000886520">
    <property type="component" value="Chromosome 1"/>
</dbReference>
<keyword evidence="8 11" id="KW-1133">Transmembrane helix</keyword>
<protein>
    <recommendedName>
        <fullName evidence="12">PDZ domain-containing protein</fullName>
    </recommendedName>
</protein>
<feature type="transmembrane region" description="Helical" evidence="11">
    <location>
        <begin position="361"/>
        <end position="380"/>
    </location>
</feature>
<evidence type="ECO:0000259" key="12">
    <source>
        <dbReference type="PROSITE" id="PS50106"/>
    </source>
</evidence>
<dbReference type="EMBL" id="JABFUD020000001">
    <property type="protein sequence ID" value="KAI5084551.1"/>
    <property type="molecule type" value="Genomic_DNA"/>
</dbReference>
<evidence type="ECO:0000256" key="5">
    <source>
        <dbReference type="ARBA" id="ARBA00022692"/>
    </source>
</evidence>
<dbReference type="GO" id="GO:0004222">
    <property type="term" value="F:metalloendopeptidase activity"/>
    <property type="evidence" value="ECO:0007669"/>
    <property type="project" value="InterPro"/>
</dbReference>
<feature type="domain" description="PDZ" evidence="12">
    <location>
        <begin position="174"/>
        <end position="221"/>
    </location>
</feature>
<evidence type="ECO:0000256" key="6">
    <source>
        <dbReference type="ARBA" id="ARBA00022801"/>
    </source>
</evidence>
<name>A0A9D4ZSK0_ADICA</name>
<dbReference type="GO" id="GO:0006508">
    <property type="term" value="P:proteolysis"/>
    <property type="evidence" value="ECO:0007669"/>
    <property type="project" value="UniProtKB-KW"/>
</dbReference>
<evidence type="ECO:0000256" key="8">
    <source>
        <dbReference type="ARBA" id="ARBA00022989"/>
    </source>
</evidence>
<dbReference type="InterPro" id="IPR008915">
    <property type="entry name" value="Peptidase_M50"/>
</dbReference>
<comment type="subcellular location">
    <subcellularLocation>
        <location evidence="2">Membrane</location>
        <topology evidence="2">Multi-pass membrane protein</topology>
    </subcellularLocation>
</comment>
<sequence length="423" mass="45574">MAAAATTAACSTTPPSSSLNSCGLYTLSVHPRSCQGRHFRPPINRNRSYCGPNKHHEHLEARMDHPQHPSLRTRALREPIHGNFLTSQRTDTSCIAQHSRVQHRGSTICCRSSGCARSNYYNPRVWTLFCSVLSKHTHFKVCNWIWANSVQTARLIVISAGVIANLTFAYFILFGQVLTSGLLQQEIFPGAMVPEVISTSVAAKSGIQAGDVILGVNGEALPAGEKAVFDLVHIIKASPNGPLSFYISRKQEPLEIKVTPDKSIDGSGRIGVQLAPNARPVKVKAKDLAEATVRASKEFRRLFVIVTDGLKQVILNFSQTADKISGPVAIVAVGAEVARTDVAGLSQFAAIVNINLAVVNILPLPALDGGYILLILLEALRGGKKLPDKVEQSIMSSGIVLLLAIGVFLMVRDALNLGLAELL</sequence>
<evidence type="ECO:0000256" key="11">
    <source>
        <dbReference type="SAM" id="Phobius"/>
    </source>
</evidence>